<feature type="chain" id="PRO_5032338215" description="Chitin-binding type-2 domain-containing protein" evidence="2">
    <location>
        <begin position="25"/>
        <end position="244"/>
    </location>
</feature>
<gene>
    <name evidence="3" type="ORF">SNAT2548_LOCUS6169</name>
</gene>
<accession>A0A812JC59</accession>
<organism evidence="3 4">
    <name type="scientific">Symbiodinium natans</name>
    <dbReference type="NCBI Taxonomy" id="878477"/>
    <lineage>
        <taxon>Eukaryota</taxon>
        <taxon>Sar</taxon>
        <taxon>Alveolata</taxon>
        <taxon>Dinophyceae</taxon>
        <taxon>Suessiales</taxon>
        <taxon>Symbiodiniaceae</taxon>
        <taxon>Symbiodinium</taxon>
    </lineage>
</organism>
<dbReference type="OrthoDB" id="413081at2759"/>
<evidence type="ECO:0000313" key="3">
    <source>
        <dbReference type="EMBL" id="CAE7202832.1"/>
    </source>
</evidence>
<sequence>MVELILKVTLGMLWAHAMEDALLADDVCAGPGCALTLLQSQTRAKSETDSNVTGGWQGARETSNICMWSNCDFSLGPTECYHFRCICVADHVWNPRLKQCVHRYTPAGAEVISPQDTGATCFFKDCDQKFTTCSDDSKCLCIPGFVYMAGRGGYGGCQRNPALFPPNIQWSVADDSHRWEQAHPPPRPQPQPDVQPHNVAPTPPPPPPAPKPSGEASCGAHSKCSGLAGNCCPNDLGLSLSCCM</sequence>
<evidence type="ECO:0000256" key="1">
    <source>
        <dbReference type="SAM" id="MobiDB-lite"/>
    </source>
</evidence>
<dbReference type="EMBL" id="CAJNDS010000403">
    <property type="protein sequence ID" value="CAE7202832.1"/>
    <property type="molecule type" value="Genomic_DNA"/>
</dbReference>
<comment type="caution">
    <text evidence="3">The sequence shown here is derived from an EMBL/GenBank/DDBJ whole genome shotgun (WGS) entry which is preliminary data.</text>
</comment>
<name>A0A812JC59_9DINO</name>
<dbReference type="AlphaFoldDB" id="A0A812JC59"/>
<keyword evidence="2" id="KW-0732">Signal</keyword>
<feature type="region of interest" description="Disordered" evidence="1">
    <location>
        <begin position="178"/>
        <end position="216"/>
    </location>
</feature>
<reference evidence="3" key="1">
    <citation type="submission" date="2021-02" db="EMBL/GenBank/DDBJ databases">
        <authorList>
            <person name="Dougan E. K."/>
            <person name="Rhodes N."/>
            <person name="Thang M."/>
            <person name="Chan C."/>
        </authorList>
    </citation>
    <scope>NUCLEOTIDE SEQUENCE</scope>
</reference>
<proteinExistence type="predicted"/>
<evidence type="ECO:0008006" key="5">
    <source>
        <dbReference type="Google" id="ProtNLM"/>
    </source>
</evidence>
<feature type="compositionally biased region" description="Pro residues" evidence="1">
    <location>
        <begin position="183"/>
        <end position="193"/>
    </location>
</feature>
<feature type="compositionally biased region" description="Pro residues" evidence="1">
    <location>
        <begin position="201"/>
        <end position="211"/>
    </location>
</feature>
<keyword evidence="4" id="KW-1185">Reference proteome</keyword>
<evidence type="ECO:0000313" key="4">
    <source>
        <dbReference type="Proteomes" id="UP000604046"/>
    </source>
</evidence>
<feature type="signal peptide" evidence="2">
    <location>
        <begin position="1"/>
        <end position="24"/>
    </location>
</feature>
<dbReference type="Proteomes" id="UP000604046">
    <property type="component" value="Unassembled WGS sequence"/>
</dbReference>
<protein>
    <recommendedName>
        <fullName evidence="5">Chitin-binding type-2 domain-containing protein</fullName>
    </recommendedName>
</protein>
<evidence type="ECO:0000256" key="2">
    <source>
        <dbReference type="SAM" id="SignalP"/>
    </source>
</evidence>